<comment type="caution">
    <text evidence="1">The sequence shown here is derived from an EMBL/GenBank/DDBJ whole genome shotgun (WGS) entry which is preliminary data.</text>
</comment>
<reference evidence="1 2" key="1">
    <citation type="submission" date="2018-02" db="EMBL/GenBank/DDBJ databases">
        <title>The draft genome of Phyllobacterium sp. 1N-3.</title>
        <authorList>
            <person name="Liu L."/>
            <person name="Li L."/>
            <person name="Zhang X."/>
            <person name="Wang T."/>
            <person name="Liang L."/>
        </authorList>
    </citation>
    <scope>NUCLEOTIDE SEQUENCE [LARGE SCALE GENOMIC DNA]</scope>
    <source>
        <strain evidence="1 2">1N-3</strain>
    </source>
</reference>
<sequence>MMSSCAIPSDTSTTVKEDPTVAAARKELVGLTEAQMRMCAGFPTAIADAGDAGKIWTYRDMNISRDSLNISVPTIGFGSVPGIGGGVNVATRGSCSTQVRIVGGRVAEIAFSGDNNTPTSLDALCSSMVDGCVVYARKLRRNGRGKSRIAQSR</sequence>
<dbReference type="AlphaFoldDB" id="A0A2S9IWP4"/>
<proteinExistence type="predicted"/>
<evidence type="ECO:0000313" key="2">
    <source>
        <dbReference type="Proteomes" id="UP000239434"/>
    </source>
</evidence>
<protein>
    <submittedName>
        <fullName evidence="1">Uncharacterized protein</fullName>
    </submittedName>
</protein>
<dbReference type="Proteomes" id="UP000239434">
    <property type="component" value="Unassembled WGS sequence"/>
</dbReference>
<organism evidence="1 2">
    <name type="scientific">Phyllobacterium phragmitis</name>
    <dbReference type="NCBI Taxonomy" id="2670329"/>
    <lineage>
        <taxon>Bacteria</taxon>
        <taxon>Pseudomonadati</taxon>
        <taxon>Pseudomonadota</taxon>
        <taxon>Alphaproteobacteria</taxon>
        <taxon>Hyphomicrobiales</taxon>
        <taxon>Phyllobacteriaceae</taxon>
        <taxon>Phyllobacterium</taxon>
    </lineage>
</organism>
<keyword evidence="2" id="KW-1185">Reference proteome</keyword>
<evidence type="ECO:0000313" key="1">
    <source>
        <dbReference type="EMBL" id="PRD44938.1"/>
    </source>
</evidence>
<name>A0A2S9IWP4_9HYPH</name>
<accession>A0A2S9IWP4</accession>
<gene>
    <name evidence="1" type="ORF">C5748_05010</name>
</gene>
<dbReference type="EMBL" id="PVBR01000003">
    <property type="protein sequence ID" value="PRD44938.1"/>
    <property type="molecule type" value="Genomic_DNA"/>
</dbReference>